<dbReference type="Proteomes" id="UP001217044">
    <property type="component" value="Chromosome"/>
</dbReference>
<protein>
    <submittedName>
        <fullName evidence="2">AAA family ATPase</fullName>
    </submittedName>
</protein>
<gene>
    <name evidence="2" type="ORF">M8445_01165</name>
</gene>
<sequence>MPIEFYLDSPEGYLKQFTIKLDADLIFLTGLNGSGKSQIIDGIASGKIRCTLDNKIIPPSRILKFETQAFMAYQPYSIHQSHHHEYKDYTPINNPAFQDMILNYRFNKENVDEILLSTVGLRSEEFSDDITTALERGDLSQFYQLISNIKVKKYNNSISKALKNYYEAKANAEITAMVRDRGHSANPPESIFNVEELINSILYLLKLDYRVYGGQDYTNYIFNNKMRSLGASIPITPDEQRYSPESFNIRFINTNNNNIVGAEFLSSGEKTLLNIGSIIANDTQYSPSDIQPLILMFDEPDAHLHPEYSQVLLQLLNNEFINKHKFKILISTHSPITISLSNSKEAILVKNGMPEVVSKSVALSNLMSGIVHIDVLSRDNAYVFVESHNDVNIYSHLYNIVSKDTAYLYKPIFIPSSHGEGGNCHLVQHLLNNLPDEKIFHGIIDWDTENVSNGRLHVLAEGSRYSIENILFDPLIMVAFCIINGISPTFIDTAISDVSLSEFISSDELKHKYTSQWTKGILGSPALGNTEYKYRDGTVLDIDSRYMLQQGHDLEGKIRKSVPQIGGYNQRLHASILRLLRDYPGLIPVEVMQLFRDVLS</sequence>
<dbReference type="RefSeq" id="WP_273989092.1">
    <property type="nucleotide sequence ID" value="NZ_BAABQT010000001.1"/>
</dbReference>
<feature type="domain" description="RecF/RecN/SMC N-terminal" evidence="1">
    <location>
        <begin position="15"/>
        <end position="341"/>
    </location>
</feature>
<dbReference type="InterPro" id="IPR003395">
    <property type="entry name" value="RecF/RecN/SMC_N"/>
</dbReference>
<evidence type="ECO:0000313" key="2">
    <source>
        <dbReference type="EMBL" id="WDA58857.1"/>
    </source>
</evidence>
<dbReference type="PANTHER" id="PTHR43581">
    <property type="entry name" value="ATP/GTP PHOSPHATASE"/>
    <property type="match status" value="1"/>
</dbReference>
<dbReference type="Gene3D" id="3.40.50.300">
    <property type="entry name" value="P-loop containing nucleotide triphosphate hydrolases"/>
    <property type="match status" value="1"/>
</dbReference>
<name>A0ABY7V0Z7_9DEIO</name>
<dbReference type="PANTHER" id="PTHR43581:SF4">
    <property type="entry name" value="ATP_GTP PHOSPHATASE"/>
    <property type="match status" value="1"/>
</dbReference>
<evidence type="ECO:0000259" key="1">
    <source>
        <dbReference type="Pfam" id="PF02463"/>
    </source>
</evidence>
<dbReference type="Pfam" id="PF02463">
    <property type="entry name" value="SMC_N"/>
    <property type="match status" value="1"/>
</dbReference>
<reference evidence="2 3" key="1">
    <citation type="submission" date="2022-12" db="EMBL/GenBank/DDBJ databases">
        <title>Genome Sequence of Deinococcus aquaticus Type Strain PB314.</title>
        <authorList>
            <person name="Albert C."/>
            <person name="Hill J."/>
            <person name="Boren L."/>
            <person name="Scholz-Ng S."/>
            <person name="Fatema N."/>
            <person name="Grosso R."/>
            <person name="Soboslay E."/>
            <person name="Tuohy J."/>
        </authorList>
    </citation>
    <scope>NUCLEOTIDE SEQUENCE [LARGE SCALE GENOMIC DNA]</scope>
    <source>
        <strain evidence="2 3">PB-314</strain>
    </source>
</reference>
<dbReference type="InterPro" id="IPR027417">
    <property type="entry name" value="P-loop_NTPase"/>
</dbReference>
<dbReference type="EMBL" id="CP115165">
    <property type="protein sequence ID" value="WDA58857.1"/>
    <property type="molecule type" value="Genomic_DNA"/>
</dbReference>
<dbReference type="SUPFAM" id="SSF52540">
    <property type="entry name" value="P-loop containing nucleoside triphosphate hydrolases"/>
    <property type="match status" value="1"/>
</dbReference>
<evidence type="ECO:0000313" key="3">
    <source>
        <dbReference type="Proteomes" id="UP001217044"/>
    </source>
</evidence>
<organism evidence="2 3">
    <name type="scientific">Deinococcus aquaticus</name>
    <dbReference type="NCBI Taxonomy" id="328692"/>
    <lineage>
        <taxon>Bacteria</taxon>
        <taxon>Thermotogati</taxon>
        <taxon>Deinococcota</taxon>
        <taxon>Deinococci</taxon>
        <taxon>Deinococcales</taxon>
        <taxon>Deinococcaceae</taxon>
        <taxon>Deinococcus</taxon>
    </lineage>
</organism>
<proteinExistence type="predicted"/>
<accession>A0ABY7V0Z7</accession>
<keyword evidence="3" id="KW-1185">Reference proteome</keyword>
<dbReference type="InterPro" id="IPR051396">
    <property type="entry name" value="Bact_Antivir_Def_Nuclease"/>
</dbReference>